<keyword evidence="3 6" id="KW-0378">Hydrolase</keyword>
<keyword evidence="7" id="KW-1185">Reference proteome</keyword>
<protein>
    <submittedName>
        <fullName evidence="6">Hydrolase</fullName>
    </submittedName>
</protein>
<name>A0A975DC00_9GAMM</name>
<sequence>MIVESKFKPAWWLNNRHLQTIVPRFYSVPNSFRPFEQEFNLSDGDFIELIWSRSPAYIQEQSPIVLILHGLEGSVDSFYAKRMMNAVHEQGWTALLMQFRGCGKKPNRHAKSYHSGQTEDVFELIQYIKRKFPHNPLYAIGFSLGGNMLAKYVGEQDLSFLSGAVVISAPLDLAICAKAIGNGFAKVYQKYLVDKLRNKTKLKLSLMQDRFPVNIDEKGLDKIKVLTEFDEAITAPINGFDSATEYYQQCSANRFLKTVKTPTLIIHAEDDPFMTPDVVPSADMLASNVVLELSKSGGHVGFITGNNPFKPIFWTETRSIEYIKELESNRIEL</sequence>
<dbReference type="GO" id="GO:0034338">
    <property type="term" value="F:short-chain carboxylesterase activity"/>
    <property type="evidence" value="ECO:0007669"/>
    <property type="project" value="TreeGrafter"/>
</dbReference>
<gene>
    <name evidence="6" type="ORF">J1N51_08775</name>
</gene>
<dbReference type="EMBL" id="CP072110">
    <property type="protein sequence ID" value="QTH62860.1"/>
    <property type="molecule type" value="Genomic_DNA"/>
</dbReference>
<feature type="active site" description="Charge relay system" evidence="4">
    <location>
        <position position="143"/>
    </location>
</feature>
<dbReference type="RefSeq" id="WP_208830463.1">
    <property type="nucleotide sequence ID" value="NZ_CP072110.1"/>
</dbReference>
<feature type="active site" description="Charge relay system" evidence="4">
    <location>
        <position position="271"/>
    </location>
</feature>
<dbReference type="InterPro" id="IPR012020">
    <property type="entry name" value="ABHD4"/>
</dbReference>
<feature type="domain" description="AB hydrolase-1" evidence="5">
    <location>
        <begin position="63"/>
        <end position="305"/>
    </location>
</feature>
<organism evidence="6 7">
    <name type="scientific">Psychrosphaera ytuae</name>
    <dbReference type="NCBI Taxonomy" id="2820710"/>
    <lineage>
        <taxon>Bacteria</taxon>
        <taxon>Pseudomonadati</taxon>
        <taxon>Pseudomonadota</taxon>
        <taxon>Gammaproteobacteria</taxon>
        <taxon>Alteromonadales</taxon>
        <taxon>Pseudoalteromonadaceae</taxon>
        <taxon>Psychrosphaera</taxon>
    </lineage>
</organism>
<reference evidence="6" key="1">
    <citation type="submission" date="2021-03" db="EMBL/GenBank/DDBJ databases">
        <title>Description of Psychrosphaera ytuae sp. nov. isolated from deep sea sediment of South China Sea.</title>
        <authorList>
            <person name="Zhang J."/>
            <person name="Xu X.-D."/>
        </authorList>
    </citation>
    <scope>NUCLEOTIDE SEQUENCE</scope>
    <source>
        <strain evidence="6">MTZ26</strain>
    </source>
</reference>
<evidence type="ECO:0000256" key="1">
    <source>
        <dbReference type="ARBA" id="ARBA00010884"/>
    </source>
</evidence>
<dbReference type="PANTHER" id="PTHR10794:SF94">
    <property type="entry name" value="ESTERASE YHET-RELATED"/>
    <property type="match status" value="1"/>
</dbReference>
<accession>A0A975DC00</accession>
<proteinExistence type="inferred from homology"/>
<dbReference type="PIRSF" id="PIRSF005211">
    <property type="entry name" value="Ab_hydro_YheT"/>
    <property type="match status" value="1"/>
</dbReference>
<feature type="active site" description="Charge relay system" evidence="4">
    <location>
        <position position="299"/>
    </location>
</feature>
<dbReference type="Gene3D" id="3.40.50.1820">
    <property type="entry name" value="alpha/beta hydrolase"/>
    <property type="match status" value="1"/>
</dbReference>
<evidence type="ECO:0000256" key="2">
    <source>
        <dbReference type="ARBA" id="ARBA00022487"/>
    </source>
</evidence>
<dbReference type="SUPFAM" id="SSF53474">
    <property type="entry name" value="alpha/beta-Hydrolases"/>
    <property type="match status" value="1"/>
</dbReference>
<dbReference type="Pfam" id="PF00561">
    <property type="entry name" value="Abhydrolase_1"/>
    <property type="match status" value="1"/>
</dbReference>
<evidence type="ECO:0000313" key="6">
    <source>
        <dbReference type="EMBL" id="QTH62860.1"/>
    </source>
</evidence>
<dbReference type="KEGG" id="psym:J1N51_08775"/>
<dbReference type="InterPro" id="IPR029058">
    <property type="entry name" value="AB_hydrolase_fold"/>
</dbReference>
<dbReference type="GO" id="GO:0047372">
    <property type="term" value="F:monoacylglycerol lipase activity"/>
    <property type="evidence" value="ECO:0007669"/>
    <property type="project" value="TreeGrafter"/>
</dbReference>
<evidence type="ECO:0000256" key="3">
    <source>
        <dbReference type="ARBA" id="ARBA00022801"/>
    </source>
</evidence>
<dbReference type="InterPro" id="IPR000073">
    <property type="entry name" value="AB_hydrolase_1"/>
</dbReference>
<keyword evidence="2" id="KW-0719">Serine esterase</keyword>
<dbReference type="InterPro" id="IPR050960">
    <property type="entry name" value="AB_hydrolase_4_sf"/>
</dbReference>
<dbReference type="Proteomes" id="UP000682739">
    <property type="component" value="Chromosome"/>
</dbReference>
<comment type="similarity">
    <text evidence="1">Belongs to the AB hydrolase superfamily. AB hydrolase 4 family.</text>
</comment>
<evidence type="ECO:0000256" key="4">
    <source>
        <dbReference type="PIRSR" id="PIRSR005211-1"/>
    </source>
</evidence>
<evidence type="ECO:0000259" key="5">
    <source>
        <dbReference type="Pfam" id="PF00561"/>
    </source>
</evidence>
<evidence type="ECO:0000313" key="7">
    <source>
        <dbReference type="Proteomes" id="UP000682739"/>
    </source>
</evidence>
<dbReference type="NCBIfam" id="NF008218">
    <property type="entry name" value="PRK10985.1"/>
    <property type="match status" value="1"/>
</dbReference>
<dbReference type="AlphaFoldDB" id="A0A975DC00"/>
<dbReference type="PROSITE" id="PS01133">
    <property type="entry name" value="UPF0017"/>
    <property type="match status" value="1"/>
</dbReference>
<dbReference type="InterPro" id="IPR000952">
    <property type="entry name" value="AB_hydrolase_4_CS"/>
</dbReference>
<dbReference type="PANTHER" id="PTHR10794">
    <property type="entry name" value="ABHYDROLASE DOMAIN-CONTAINING PROTEIN"/>
    <property type="match status" value="1"/>
</dbReference>